<reference evidence="1 2" key="1">
    <citation type="submission" date="2023-01" db="EMBL/GenBank/DDBJ databases">
        <title>Novel species of the genus Vogesella isolated from rivers.</title>
        <authorList>
            <person name="Lu H."/>
        </authorList>
    </citation>
    <scope>NUCLEOTIDE SEQUENCE [LARGE SCALE GENOMIC DNA]</scope>
    <source>
        <strain evidence="1 2">DC21W</strain>
    </source>
</reference>
<proteinExistence type="predicted"/>
<evidence type="ECO:0000313" key="2">
    <source>
        <dbReference type="Proteomes" id="UP001219956"/>
    </source>
</evidence>
<dbReference type="PANTHER" id="PTHR42972">
    <property type="entry name" value="TOL-PAL SYSTEM PROTEIN TOLB"/>
    <property type="match status" value="1"/>
</dbReference>
<organism evidence="1 2">
    <name type="scientific">Vogesella aquatica</name>
    <dbReference type="NCBI Taxonomy" id="2984206"/>
    <lineage>
        <taxon>Bacteria</taxon>
        <taxon>Pseudomonadati</taxon>
        <taxon>Pseudomonadota</taxon>
        <taxon>Betaproteobacteria</taxon>
        <taxon>Neisseriales</taxon>
        <taxon>Chromobacteriaceae</taxon>
        <taxon>Vogesella</taxon>
    </lineage>
</organism>
<gene>
    <name evidence="1" type="ORF">PQU95_12060</name>
</gene>
<protein>
    <submittedName>
        <fullName evidence="1">Poly(3-hydroxybutyrate) depolymerase</fullName>
    </submittedName>
</protein>
<dbReference type="InterPro" id="IPR029058">
    <property type="entry name" value="AB_hydrolase_fold"/>
</dbReference>
<accession>A0ABT5IZU5</accession>
<dbReference type="SUPFAM" id="SSF53474">
    <property type="entry name" value="alpha/beta-Hydrolases"/>
    <property type="match status" value="1"/>
</dbReference>
<dbReference type="EMBL" id="JAQQLF010000014">
    <property type="protein sequence ID" value="MDC7717947.1"/>
    <property type="molecule type" value="Genomic_DNA"/>
</dbReference>
<comment type="caution">
    <text evidence="1">The sequence shown here is derived from an EMBL/GenBank/DDBJ whole genome shotgun (WGS) entry which is preliminary data.</text>
</comment>
<sequence>MRQTSTHIVQLDQYKVAAGESSLSGLSSGAFMTVQLHLAHSASFAGAGVVAGGPYRGVETFRGAAWLAEDAYELNALQLCMAPLTPQLAPPAPRSVQLAREAERDALIDPLANLAHQRVYIFTGSADSVVNSAVVAQTRDMYRLLGVPDSQIAYHDQLPAGHSLITDNPEDSPLGSNQPPYLNNGGFMQSHHILQHIYPGLAAPVAQASGQLLRFDQREFFGNDPHASMADFGYVYVPQAVLDGAPARVHIALHGCKQGYSYVSYTLGQADTATQPPYGNRYITTTGYNTLADSNNLIVLYPQAAGSDNTLAQNPDGCWDWWGYTSRSADYPDYYSRQALQIRAIHAMLQRLGG</sequence>
<dbReference type="PANTHER" id="PTHR42972:SF8">
    <property type="entry name" value="POLYHYDROXYBUTYRATE DEPOLYMERASE"/>
    <property type="match status" value="1"/>
</dbReference>
<dbReference type="Proteomes" id="UP001219956">
    <property type="component" value="Unassembled WGS sequence"/>
</dbReference>
<name>A0ABT5IZU5_9NEIS</name>
<keyword evidence="2" id="KW-1185">Reference proteome</keyword>
<dbReference type="RefSeq" id="WP_272752254.1">
    <property type="nucleotide sequence ID" value="NZ_JAQQLF010000014.1"/>
</dbReference>
<dbReference type="Gene3D" id="3.40.50.1820">
    <property type="entry name" value="alpha/beta hydrolase"/>
    <property type="match status" value="2"/>
</dbReference>
<evidence type="ECO:0000313" key="1">
    <source>
        <dbReference type="EMBL" id="MDC7717947.1"/>
    </source>
</evidence>